<proteinExistence type="predicted"/>
<keyword evidence="5" id="KW-0539">Nucleus</keyword>
<gene>
    <name evidence="7" type="ORF">BU23DRAFT_498562</name>
</gene>
<evidence type="ECO:0000256" key="1">
    <source>
        <dbReference type="ARBA" id="ARBA00022723"/>
    </source>
</evidence>
<evidence type="ECO:0000256" key="4">
    <source>
        <dbReference type="ARBA" id="ARBA00023163"/>
    </source>
</evidence>
<dbReference type="EMBL" id="ML976660">
    <property type="protein sequence ID" value="KAF1978492.1"/>
    <property type="molecule type" value="Genomic_DNA"/>
</dbReference>
<dbReference type="PANTHER" id="PTHR47660">
    <property type="entry name" value="TRANSCRIPTION FACTOR WITH C2H2 AND ZN(2)-CYS(6) DNA BINDING DOMAIN (EUROFUNG)-RELATED-RELATED"/>
    <property type="match status" value="1"/>
</dbReference>
<dbReference type="GO" id="GO:0000981">
    <property type="term" value="F:DNA-binding transcription factor activity, RNA polymerase II-specific"/>
    <property type="evidence" value="ECO:0007669"/>
    <property type="project" value="InterPro"/>
</dbReference>
<dbReference type="GO" id="GO:0008270">
    <property type="term" value="F:zinc ion binding"/>
    <property type="evidence" value="ECO:0007669"/>
    <property type="project" value="InterPro"/>
</dbReference>
<evidence type="ECO:0000256" key="5">
    <source>
        <dbReference type="ARBA" id="ARBA00023242"/>
    </source>
</evidence>
<keyword evidence="8" id="KW-1185">Reference proteome</keyword>
<dbReference type="Proteomes" id="UP000800036">
    <property type="component" value="Unassembled WGS sequence"/>
</dbReference>
<reference evidence="7" key="1">
    <citation type="journal article" date="2020" name="Stud. Mycol.">
        <title>101 Dothideomycetes genomes: a test case for predicting lifestyles and emergence of pathogens.</title>
        <authorList>
            <person name="Haridas S."/>
            <person name="Albert R."/>
            <person name="Binder M."/>
            <person name="Bloem J."/>
            <person name="Labutti K."/>
            <person name="Salamov A."/>
            <person name="Andreopoulos B."/>
            <person name="Baker S."/>
            <person name="Barry K."/>
            <person name="Bills G."/>
            <person name="Bluhm B."/>
            <person name="Cannon C."/>
            <person name="Castanera R."/>
            <person name="Culley D."/>
            <person name="Daum C."/>
            <person name="Ezra D."/>
            <person name="Gonzalez J."/>
            <person name="Henrissat B."/>
            <person name="Kuo A."/>
            <person name="Liang C."/>
            <person name="Lipzen A."/>
            <person name="Lutzoni F."/>
            <person name="Magnuson J."/>
            <person name="Mondo S."/>
            <person name="Nolan M."/>
            <person name="Ohm R."/>
            <person name="Pangilinan J."/>
            <person name="Park H.-J."/>
            <person name="Ramirez L."/>
            <person name="Alfaro M."/>
            <person name="Sun H."/>
            <person name="Tritt A."/>
            <person name="Yoshinaga Y."/>
            <person name="Zwiers L.-H."/>
            <person name="Turgeon B."/>
            <person name="Goodwin S."/>
            <person name="Spatafora J."/>
            <person name="Crous P."/>
            <person name="Grigoriev I."/>
        </authorList>
    </citation>
    <scope>NUCLEOTIDE SEQUENCE</scope>
    <source>
        <strain evidence="7">CBS 107.79</strain>
    </source>
</reference>
<dbReference type="Gene3D" id="4.10.240.10">
    <property type="entry name" value="Zn(2)-C6 fungal-type DNA-binding domain"/>
    <property type="match status" value="1"/>
</dbReference>
<keyword evidence="2" id="KW-0862">Zinc</keyword>
<evidence type="ECO:0000313" key="7">
    <source>
        <dbReference type="EMBL" id="KAF1978492.1"/>
    </source>
</evidence>
<dbReference type="AlphaFoldDB" id="A0A6A5VS06"/>
<evidence type="ECO:0000313" key="8">
    <source>
        <dbReference type="Proteomes" id="UP000800036"/>
    </source>
</evidence>
<dbReference type="InterPro" id="IPR036864">
    <property type="entry name" value="Zn2-C6_fun-type_DNA-bd_sf"/>
</dbReference>
<dbReference type="SUPFAM" id="SSF57701">
    <property type="entry name" value="Zn2/Cys6 DNA-binding domain"/>
    <property type="match status" value="1"/>
</dbReference>
<dbReference type="CDD" id="cd00067">
    <property type="entry name" value="GAL4"/>
    <property type="match status" value="1"/>
</dbReference>
<dbReference type="SMART" id="SM00066">
    <property type="entry name" value="GAL4"/>
    <property type="match status" value="1"/>
</dbReference>
<dbReference type="PANTHER" id="PTHR47660:SF3">
    <property type="entry name" value="FINGER DOMAIN PROTEIN, PUTATIVE (AFU_ORTHOLOGUE AFUA_4G03310)-RELATED"/>
    <property type="match status" value="1"/>
</dbReference>
<feature type="domain" description="Zn(2)-C6 fungal-type" evidence="6">
    <location>
        <begin position="17"/>
        <end position="47"/>
    </location>
</feature>
<evidence type="ECO:0000256" key="2">
    <source>
        <dbReference type="ARBA" id="ARBA00022833"/>
    </source>
</evidence>
<dbReference type="PROSITE" id="PS50048">
    <property type="entry name" value="ZN2_CY6_FUNGAL_2"/>
    <property type="match status" value="1"/>
</dbReference>
<evidence type="ECO:0000256" key="3">
    <source>
        <dbReference type="ARBA" id="ARBA00023015"/>
    </source>
</evidence>
<sequence>MPPERLRTSNHQGRQKSCAECVKAKRKCDLQQPNCLRCTKQRLTCTYPPPPRTATVASTSPDSDETLIDSLFDDPGFELPFDLDIAMAPDVVAAPDVELLESVADFSGPMNNLERTNNALRSFGGAKAHPVPTRIERFPSAKTFSDLIASELFESRVGYSLEQWKLAPRMMVEMNCTPWSHPNLYEEIMPRSMQDAFAACALYNSRTEANAKFVLRHITERASELVDQPIPTLPAEVIARAHAALLYQVMLICSEDIRYYGQTHTLLPHLRDLSHSLYTIVLQDQSKHEDHSGSLPLYPSSAARMAWLSFIFRESCRRTLLAVCQAVSICTLLQGDFYSCNDAMAIGNRVTISAALWEAKSPLEFAIAWNEKNHYLVKELNFTEVLRSAGAKDVDVFGRMMMIGLMGKDDVSAWLHSKGGKL</sequence>
<name>A0A6A5VS06_9PLEO</name>
<organism evidence="7 8">
    <name type="scientific">Bimuria novae-zelandiae CBS 107.79</name>
    <dbReference type="NCBI Taxonomy" id="1447943"/>
    <lineage>
        <taxon>Eukaryota</taxon>
        <taxon>Fungi</taxon>
        <taxon>Dikarya</taxon>
        <taxon>Ascomycota</taxon>
        <taxon>Pezizomycotina</taxon>
        <taxon>Dothideomycetes</taxon>
        <taxon>Pleosporomycetidae</taxon>
        <taxon>Pleosporales</taxon>
        <taxon>Massarineae</taxon>
        <taxon>Didymosphaeriaceae</taxon>
        <taxon>Bimuria</taxon>
    </lineage>
</organism>
<dbReference type="Pfam" id="PF00172">
    <property type="entry name" value="Zn_clus"/>
    <property type="match status" value="1"/>
</dbReference>
<evidence type="ECO:0000259" key="6">
    <source>
        <dbReference type="PROSITE" id="PS50048"/>
    </source>
</evidence>
<accession>A0A6A5VS06</accession>
<protein>
    <recommendedName>
        <fullName evidence="6">Zn(2)-C6 fungal-type domain-containing protein</fullName>
    </recommendedName>
</protein>
<dbReference type="OrthoDB" id="5355161at2759"/>
<keyword evidence="4" id="KW-0804">Transcription</keyword>
<dbReference type="InterPro" id="IPR001138">
    <property type="entry name" value="Zn2Cys6_DnaBD"/>
</dbReference>
<keyword evidence="1" id="KW-0479">Metal-binding</keyword>
<keyword evidence="3" id="KW-0805">Transcription regulation</keyword>